<gene>
    <name evidence="1" type="primary">FCPA</name>
    <name evidence="1" type="ORF">SNEC2469_LOCUS24102</name>
</gene>
<feature type="non-terminal residue" evidence="1">
    <location>
        <position position="1"/>
    </location>
</feature>
<protein>
    <submittedName>
        <fullName evidence="1">FCPA protein</fullName>
    </submittedName>
</protein>
<organism evidence="1 2">
    <name type="scientific">Symbiodinium necroappetens</name>
    <dbReference type="NCBI Taxonomy" id="1628268"/>
    <lineage>
        <taxon>Eukaryota</taxon>
        <taxon>Sar</taxon>
        <taxon>Alveolata</taxon>
        <taxon>Dinophyceae</taxon>
        <taxon>Suessiales</taxon>
        <taxon>Symbiodiniaceae</taxon>
        <taxon>Symbiodinium</taxon>
    </lineage>
</organism>
<accession>A0A812Z578</accession>
<evidence type="ECO:0000313" key="1">
    <source>
        <dbReference type="EMBL" id="CAE7813091.1"/>
    </source>
</evidence>
<sequence>TRVLALLIELTAEADSLQLAKLKVLRLLPAAGLMTPERDHRHRRQAGEARCACGRGTPTIEHISWKCSCPAHHHKEVKTVQASLISIWQHHISDWGDDPTDQAFVQLPSTPPAVGP</sequence>
<keyword evidence="2" id="KW-1185">Reference proteome</keyword>
<dbReference type="AlphaFoldDB" id="A0A812Z578"/>
<dbReference type="Proteomes" id="UP000601435">
    <property type="component" value="Unassembled WGS sequence"/>
</dbReference>
<comment type="caution">
    <text evidence="1">The sequence shown here is derived from an EMBL/GenBank/DDBJ whole genome shotgun (WGS) entry which is preliminary data.</text>
</comment>
<reference evidence="1" key="1">
    <citation type="submission" date="2021-02" db="EMBL/GenBank/DDBJ databases">
        <authorList>
            <person name="Dougan E. K."/>
            <person name="Rhodes N."/>
            <person name="Thang M."/>
            <person name="Chan C."/>
        </authorList>
    </citation>
    <scope>NUCLEOTIDE SEQUENCE</scope>
</reference>
<evidence type="ECO:0000313" key="2">
    <source>
        <dbReference type="Proteomes" id="UP000601435"/>
    </source>
</evidence>
<dbReference type="EMBL" id="CAJNJA010045915">
    <property type="protein sequence ID" value="CAE7813091.1"/>
    <property type="molecule type" value="Genomic_DNA"/>
</dbReference>
<name>A0A812Z578_9DINO</name>
<feature type="non-terminal residue" evidence="1">
    <location>
        <position position="116"/>
    </location>
</feature>
<proteinExistence type="predicted"/>